<dbReference type="EnsemblMetazoa" id="PPAI007449-RA">
    <property type="protein sequence ID" value="PPAI007449-PA"/>
    <property type="gene ID" value="PPAI007449"/>
</dbReference>
<accession>A0A1B0DH15</accession>
<sequence length="112" mass="12181">MKLLCSNGTTCAEPNDVSDLKGIVCPKNRTGIEVEVECITFVYKLDNGSLNTARGCSPKGFCENQDIPFFEIVSCESCTDDLCNNSYQLNANAVIISLLVLSVSAFLSKLFK</sequence>
<dbReference type="AlphaFoldDB" id="A0A1B0DH15"/>
<evidence type="ECO:0008006" key="3">
    <source>
        <dbReference type="Google" id="ProtNLM"/>
    </source>
</evidence>
<reference evidence="1" key="1">
    <citation type="submission" date="2022-08" db="UniProtKB">
        <authorList>
            <consortium name="EnsemblMetazoa"/>
        </authorList>
    </citation>
    <scope>IDENTIFICATION</scope>
    <source>
        <strain evidence="1">Israel</strain>
    </source>
</reference>
<evidence type="ECO:0000313" key="1">
    <source>
        <dbReference type="EnsemblMetazoa" id="PPAI007449-PA"/>
    </source>
</evidence>
<proteinExistence type="predicted"/>
<keyword evidence="2" id="KW-1185">Reference proteome</keyword>
<dbReference type="EMBL" id="AJVK01033920">
    <property type="status" value="NOT_ANNOTATED_CDS"/>
    <property type="molecule type" value="Genomic_DNA"/>
</dbReference>
<protein>
    <recommendedName>
        <fullName evidence="3">Protein sleepless</fullName>
    </recommendedName>
</protein>
<dbReference type="VEuPathDB" id="VectorBase:PPAI007449"/>
<dbReference type="Proteomes" id="UP000092462">
    <property type="component" value="Unassembled WGS sequence"/>
</dbReference>
<evidence type="ECO:0000313" key="2">
    <source>
        <dbReference type="Proteomes" id="UP000092462"/>
    </source>
</evidence>
<dbReference type="VEuPathDB" id="VectorBase:PPAPM1_006037"/>
<name>A0A1B0DH15_PHLPP</name>
<organism evidence="1 2">
    <name type="scientific">Phlebotomus papatasi</name>
    <name type="common">Sandfly</name>
    <dbReference type="NCBI Taxonomy" id="29031"/>
    <lineage>
        <taxon>Eukaryota</taxon>
        <taxon>Metazoa</taxon>
        <taxon>Ecdysozoa</taxon>
        <taxon>Arthropoda</taxon>
        <taxon>Hexapoda</taxon>
        <taxon>Insecta</taxon>
        <taxon>Pterygota</taxon>
        <taxon>Neoptera</taxon>
        <taxon>Endopterygota</taxon>
        <taxon>Diptera</taxon>
        <taxon>Nematocera</taxon>
        <taxon>Psychodoidea</taxon>
        <taxon>Psychodidae</taxon>
        <taxon>Phlebotomus</taxon>
        <taxon>Phlebotomus</taxon>
    </lineage>
</organism>